<feature type="transmembrane region" description="Helical" evidence="9">
    <location>
        <begin position="12"/>
        <end position="32"/>
    </location>
</feature>
<organism evidence="10 11">
    <name type="scientific">Parelaphostrongylus tenuis</name>
    <name type="common">Meningeal worm</name>
    <dbReference type="NCBI Taxonomy" id="148309"/>
    <lineage>
        <taxon>Eukaryota</taxon>
        <taxon>Metazoa</taxon>
        <taxon>Ecdysozoa</taxon>
        <taxon>Nematoda</taxon>
        <taxon>Chromadorea</taxon>
        <taxon>Rhabditida</taxon>
        <taxon>Rhabditina</taxon>
        <taxon>Rhabditomorpha</taxon>
        <taxon>Strongyloidea</taxon>
        <taxon>Metastrongylidae</taxon>
        <taxon>Parelaphostrongylus</taxon>
    </lineage>
</organism>
<evidence type="ECO:0000256" key="4">
    <source>
        <dbReference type="ARBA" id="ARBA00022692"/>
    </source>
</evidence>
<evidence type="ECO:0000256" key="1">
    <source>
        <dbReference type="ARBA" id="ARBA00003566"/>
    </source>
</evidence>
<dbReference type="GO" id="GO:0012505">
    <property type="term" value="C:endomembrane system"/>
    <property type="evidence" value="ECO:0007669"/>
    <property type="project" value="UniProtKB-ARBA"/>
</dbReference>
<dbReference type="AlphaFoldDB" id="A0AAD5WK58"/>
<feature type="transmembrane region" description="Helical" evidence="9">
    <location>
        <begin position="44"/>
        <end position="61"/>
    </location>
</feature>
<name>A0AAD5WK58_PARTN</name>
<comment type="caution">
    <text evidence="9">Lacks conserved residue(s) required for the propagation of feature annotation.</text>
</comment>
<keyword evidence="6 9" id="KW-1133">Transmembrane helix</keyword>
<evidence type="ECO:0000256" key="5">
    <source>
        <dbReference type="ARBA" id="ARBA00022927"/>
    </source>
</evidence>
<dbReference type="InterPro" id="IPR007305">
    <property type="entry name" value="Vesicle_transpt_Got1/SFT2"/>
</dbReference>
<protein>
    <recommendedName>
        <fullName evidence="9">Vesicle transport protein</fullName>
    </recommendedName>
</protein>
<evidence type="ECO:0000256" key="9">
    <source>
        <dbReference type="RuleBase" id="RU363111"/>
    </source>
</evidence>
<dbReference type="Pfam" id="PF04178">
    <property type="entry name" value="Got1"/>
    <property type="match status" value="1"/>
</dbReference>
<proteinExistence type="inferred from homology"/>
<evidence type="ECO:0000256" key="3">
    <source>
        <dbReference type="ARBA" id="ARBA00022448"/>
    </source>
</evidence>
<evidence type="ECO:0000313" key="10">
    <source>
        <dbReference type="EMBL" id="KAJ1372428.1"/>
    </source>
</evidence>
<dbReference type="InterPro" id="IPR011691">
    <property type="entry name" value="Vesicle_transpt_SFT2"/>
</dbReference>
<evidence type="ECO:0000313" key="11">
    <source>
        <dbReference type="Proteomes" id="UP001196413"/>
    </source>
</evidence>
<dbReference type="GO" id="GO:0016192">
    <property type="term" value="P:vesicle-mediated transport"/>
    <property type="evidence" value="ECO:0007669"/>
    <property type="project" value="InterPro"/>
</dbReference>
<feature type="transmembrane region" description="Helical" evidence="9">
    <location>
        <begin position="67"/>
        <end position="88"/>
    </location>
</feature>
<keyword evidence="7 9" id="KW-0472">Membrane</keyword>
<sequence length="116" mass="12969">MIIVSTRKFAALNTLGSVLLLLSFAFLWGPSAYMQHLVSKQRRLVTVCYMSSLFATLYSSLWLQSTLFTFIAAVFQAFSLVWFVLSYVPGGERGLRFMSSLCASVLRKSPTTVLPI</sequence>
<comment type="similarity">
    <text evidence="8 9">Belongs to the SFT2 family.</text>
</comment>
<comment type="subcellular location">
    <subcellularLocation>
        <location evidence="2 9">Membrane</location>
        <topology evidence="2 9">Multi-pass membrane protein</topology>
    </subcellularLocation>
</comment>
<keyword evidence="5 9" id="KW-0653">Protein transport</keyword>
<evidence type="ECO:0000256" key="6">
    <source>
        <dbReference type="ARBA" id="ARBA00022989"/>
    </source>
</evidence>
<comment type="function">
    <text evidence="1 9">May be involved in fusion of retrograde transport vesicles derived from an endocytic compartment with the Golgi complex.</text>
</comment>
<keyword evidence="11" id="KW-1185">Reference proteome</keyword>
<dbReference type="GO" id="GO:0015031">
    <property type="term" value="P:protein transport"/>
    <property type="evidence" value="ECO:0007669"/>
    <property type="project" value="UniProtKB-KW"/>
</dbReference>
<accession>A0AAD5WK58</accession>
<dbReference type="EMBL" id="JAHQIW010007140">
    <property type="protein sequence ID" value="KAJ1372428.1"/>
    <property type="molecule type" value="Genomic_DNA"/>
</dbReference>
<dbReference type="GO" id="GO:0016020">
    <property type="term" value="C:membrane"/>
    <property type="evidence" value="ECO:0007669"/>
    <property type="project" value="UniProtKB-SubCell"/>
</dbReference>
<dbReference type="PANTHER" id="PTHR23137">
    <property type="entry name" value="VESICLE TRANSPORT PROTEIN-RELATED"/>
    <property type="match status" value="1"/>
</dbReference>
<gene>
    <name evidence="10" type="ORF">KIN20_034592</name>
</gene>
<evidence type="ECO:0000256" key="8">
    <source>
        <dbReference type="ARBA" id="ARBA00025800"/>
    </source>
</evidence>
<comment type="caution">
    <text evidence="10">The sequence shown here is derived from an EMBL/GenBank/DDBJ whole genome shotgun (WGS) entry which is preliminary data.</text>
</comment>
<reference evidence="10" key="1">
    <citation type="submission" date="2021-06" db="EMBL/GenBank/DDBJ databases">
        <title>Parelaphostrongylus tenuis whole genome reference sequence.</title>
        <authorList>
            <person name="Garwood T.J."/>
            <person name="Larsen P.A."/>
            <person name="Fountain-Jones N.M."/>
            <person name="Garbe J.R."/>
            <person name="Macchietto M.G."/>
            <person name="Kania S.A."/>
            <person name="Gerhold R.W."/>
            <person name="Richards J.E."/>
            <person name="Wolf T.M."/>
        </authorList>
    </citation>
    <scope>NUCLEOTIDE SEQUENCE</scope>
    <source>
        <strain evidence="10">MNPRO001-30</strain>
        <tissue evidence="10">Meninges</tissue>
    </source>
</reference>
<keyword evidence="4 9" id="KW-0812">Transmembrane</keyword>
<dbReference type="PANTHER" id="PTHR23137:SF36">
    <property type="entry name" value="VESICLE TRANSPORT PROTEIN SFT2C"/>
    <property type="match status" value="1"/>
</dbReference>
<dbReference type="GO" id="GO:0005737">
    <property type="term" value="C:cytoplasm"/>
    <property type="evidence" value="ECO:0007669"/>
    <property type="project" value="UniProtKB-ARBA"/>
</dbReference>
<evidence type="ECO:0000256" key="7">
    <source>
        <dbReference type="ARBA" id="ARBA00023136"/>
    </source>
</evidence>
<keyword evidence="3 9" id="KW-0813">Transport</keyword>
<dbReference type="Proteomes" id="UP001196413">
    <property type="component" value="Unassembled WGS sequence"/>
</dbReference>
<evidence type="ECO:0000256" key="2">
    <source>
        <dbReference type="ARBA" id="ARBA00004141"/>
    </source>
</evidence>